<keyword evidence="3" id="KW-1185">Reference proteome</keyword>
<name>A0A8H7ZKT0_9ASCO</name>
<evidence type="ECO:0000313" key="2">
    <source>
        <dbReference type="EMBL" id="KAG5422324.1"/>
    </source>
</evidence>
<dbReference type="OrthoDB" id="4018368at2759"/>
<dbReference type="GeneID" id="93650048"/>
<dbReference type="RefSeq" id="XP_067551440.1">
    <property type="nucleotide sequence ID" value="XM_067690162.1"/>
</dbReference>
<gene>
    <name evidence="2" type="ORF">I9W82_001419</name>
</gene>
<dbReference type="EMBL" id="JAEOAQ010000001">
    <property type="protein sequence ID" value="KAG5422324.1"/>
    <property type="molecule type" value="Genomic_DNA"/>
</dbReference>
<comment type="caution">
    <text evidence="2">The sequence shown here is derived from an EMBL/GenBank/DDBJ whole genome shotgun (WGS) entry which is preliminary data.</text>
</comment>
<evidence type="ECO:0000256" key="1">
    <source>
        <dbReference type="SAM" id="SignalP"/>
    </source>
</evidence>
<feature type="chain" id="PRO_5034471258" evidence="1">
    <location>
        <begin position="19"/>
        <end position="159"/>
    </location>
</feature>
<organism evidence="2 3">
    <name type="scientific">Candida metapsilosis</name>
    <dbReference type="NCBI Taxonomy" id="273372"/>
    <lineage>
        <taxon>Eukaryota</taxon>
        <taxon>Fungi</taxon>
        <taxon>Dikarya</taxon>
        <taxon>Ascomycota</taxon>
        <taxon>Saccharomycotina</taxon>
        <taxon>Pichiomycetes</taxon>
        <taxon>Debaryomycetaceae</taxon>
        <taxon>Candida/Lodderomyces clade</taxon>
        <taxon>Candida</taxon>
    </lineage>
</organism>
<protein>
    <submittedName>
        <fullName evidence="2">Uncharacterized protein</fullName>
    </submittedName>
</protein>
<dbReference type="AlphaFoldDB" id="A0A8H7ZKT0"/>
<keyword evidence="1" id="KW-0732">Signal</keyword>
<reference evidence="2 3" key="1">
    <citation type="submission" date="2020-12" db="EMBL/GenBank/DDBJ databases">
        <title>Effect of drift, selection, and recombination on the evolution of hybrid genomes in Candida yeast pathogens.</title>
        <authorList>
            <person name="Mixao V."/>
            <person name="Ksiezopolska E."/>
            <person name="Saus E."/>
            <person name="Boekhout T."/>
            <person name="Gacser A."/>
            <person name="Gabaldon T."/>
        </authorList>
    </citation>
    <scope>NUCLEOTIDE SEQUENCE [LARGE SCALE GENOMIC DNA]</scope>
    <source>
        <strain evidence="2 3">BP57</strain>
    </source>
</reference>
<evidence type="ECO:0000313" key="3">
    <source>
        <dbReference type="Proteomes" id="UP000669133"/>
    </source>
</evidence>
<sequence length="159" mass="17578">MQFFKTVSILALAAQALGEVTRYQFFVQSDDKEIDGHGLYHIEEIDPVDYYFISNNDDAASASFIDYDDSSQEFFTQINPRVKLYVRELGGILQYRPGTPALKGTIGDDGTVSFAGSTALRAKKDIHDPKNYSENSFAVLVGAEGDGVPFTIQARKYTG</sequence>
<dbReference type="Proteomes" id="UP000669133">
    <property type="component" value="Unassembled WGS sequence"/>
</dbReference>
<proteinExistence type="predicted"/>
<feature type="signal peptide" evidence="1">
    <location>
        <begin position="1"/>
        <end position="18"/>
    </location>
</feature>
<accession>A0A8H7ZKT0</accession>